<dbReference type="OrthoDB" id="6925743at2759"/>
<reference evidence="3" key="1">
    <citation type="submission" date="2022-01" db="EMBL/GenBank/DDBJ databases">
        <authorList>
            <person name="King R."/>
        </authorList>
    </citation>
    <scope>NUCLEOTIDE SEQUENCE</scope>
</reference>
<keyword evidence="4" id="KW-1185">Reference proteome</keyword>
<gene>
    <name evidence="3" type="ORF">CHIRRI_LOCUS11563</name>
</gene>
<dbReference type="EMBL" id="OU895879">
    <property type="protein sequence ID" value="CAG9808727.1"/>
    <property type="molecule type" value="Genomic_DNA"/>
</dbReference>
<feature type="chain" id="PRO_5040490802" evidence="2">
    <location>
        <begin position="22"/>
        <end position="803"/>
    </location>
</feature>
<evidence type="ECO:0000256" key="1">
    <source>
        <dbReference type="SAM" id="MobiDB-lite"/>
    </source>
</evidence>
<keyword evidence="2" id="KW-0732">Signal</keyword>
<protein>
    <submittedName>
        <fullName evidence="3">Uncharacterized protein</fullName>
    </submittedName>
</protein>
<accession>A0A9N9S5Q6</accession>
<name>A0A9N9S5Q6_9DIPT</name>
<organism evidence="3 4">
    <name type="scientific">Chironomus riparius</name>
    <dbReference type="NCBI Taxonomy" id="315576"/>
    <lineage>
        <taxon>Eukaryota</taxon>
        <taxon>Metazoa</taxon>
        <taxon>Ecdysozoa</taxon>
        <taxon>Arthropoda</taxon>
        <taxon>Hexapoda</taxon>
        <taxon>Insecta</taxon>
        <taxon>Pterygota</taxon>
        <taxon>Neoptera</taxon>
        <taxon>Endopterygota</taxon>
        <taxon>Diptera</taxon>
        <taxon>Nematocera</taxon>
        <taxon>Chironomoidea</taxon>
        <taxon>Chironomidae</taxon>
        <taxon>Chironominae</taxon>
        <taxon>Chironomus</taxon>
    </lineage>
</organism>
<reference evidence="3" key="2">
    <citation type="submission" date="2022-10" db="EMBL/GenBank/DDBJ databases">
        <authorList>
            <consortium name="ENA_rothamsted_submissions"/>
            <consortium name="culmorum"/>
            <person name="King R."/>
        </authorList>
    </citation>
    <scope>NUCLEOTIDE SEQUENCE</scope>
</reference>
<dbReference type="AlphaFoldDB" id="A0A9N9S5Q6"/>
<feature type="compositionally biased region" description="Low complexity" evidence="1">
    <location>
        <begin position="653"/>
        <end position="663"/>
    </location>
</feature>
<sequence>MAFHDLIRSLIIIQFPIICLSHGLQDVILSPNEFNGKYVKFNRLIDLSTKVPWEEPLKESARIALSSPSVNKDMLLQAPYVGSANFDPSAFGDIVILAKGKLKKFTNETYLFEEIHDVCEYQCQNNADKYLENVTALWMVERIRHRDAERQYRYDLKFTIVPIFSGRNALLKSNNLEERLRNILKKTFILRDTDYPKYFQQIVPKIARRADINRSMPSYVTPNHLMHHAYSYSHPPKMHHLNMGEFMKKQAYVVPKQPSQNNYYVQNINRYPIRFPDSRENFSSLKSPPYRAKLPIKEEEERQEAHIVNNVVDHRGAVDLSNKQTAQSFANFNSQQSHSNVNNSPLKSLPARSTGLFMSQPAILLPQMPISLFHVAPYTIPLHLQMSTPANQVLYAQQHDVTTFRYPNFLNSHHQVLPQFQYLNNKTKTFKESERIIPQQSYSLPDPVYHSTSTTTDKPIYPTQYTPKLSNYVTASSIQINSYDNNEFQPIVSPFSSPKNKFDNKKIVFSSDEKIQSKTTKYQTRHATNNKERIKSTSTTTQATITTSTTDFPRSYEQLDYANYDIVATRPSVTKKTTEKPILKWLPKRHRNKTLLNVITTPAPIKSSFSASIETTSQSSVHPTIKASTSTHSQIFRGRNRFYSNNNHQKRNSSTSTVTEKSTTLSSNLNQNLSKQFKRKLSLTTTLLPITTQSPINAQTTTVFPTHSVTSFYDTKEPITSQSYSTSVSLQVDGADKVDTTASYELLPASVETINSNSTNIKIYRASEDVDVNDERLNIDEIASTILKHAKSTDNVKKSINKN</sequence>
<dbReference type="Proteomes" id="UP001153620">
    <property type="component" value="Chromosome 3"/>
</dbReference>
<feature type="signal peptide" evidence="2">
    <location>
        <begin position="1"/>
        <end position="21"/>
    </location>
</feature>
<evidence type="ECO:0000256" key="2">
    <source>
        <dbReference type="SAM" id="SignalP"/>
    </source>
</evidence>
<proteinExistence type="predicted"/>
<evidence type="ECO:0000313" key="4">
    <source>
        <dbReference type="Proteomes" id="UP001153620"/>
    </source>
</evidence>
<evidence type="ECO:0000313" key="3">
    <source>
        <dbReference type="EMBL" id="CAG9808727.1"/>
    </source>
</evidence>
<feature type="region of interest" description="Disordered" evidence="1">
    <location>
        <begin position="644"/>
        <end position="663"/>
    </location>
</feature>